<feature type="compositionally biased region" description="Acidic residues" evidence="2">
    <location>
        <begin position="164"/>
        <end position="174"/>
    </location>
</feature>
<gene>
    <name evidence="5" type="ORF">DW011_08115</name>
    <name evidence="4" type="ORF">GAN75_07960</name>
    <name evidence="6" type="ORF">KQP59_21425</name>
    <name evidence="7" type="ORF">KQP74_21050</name>
</gene>
<reference evidence="4 9" key="2">
    <citation type="journal article" date="2019" name="Nat. Med.">
        <title>A library of human gut bacterial isolates paired with longitudinal multiomics data enables mechanistic microbiome research.</title>
        <authorList>
            <person name="Poyet M."/>
            <person name="Groussin M."/>
            <person name="Gibbons S.M."/>
            <person name="Avila-Pacheco J."/>
            <person name="Jiang X."/>
            <person name="Kearney S.M."/>
            <person name="Perrotta A.R."/>
            <person name="Berdy B."/>
            <person name="Zhao S."/>
            <person name="Lieberman T.D."/>
            <person name="Swanson P.K."/>
            <person name="Smith M."/>
            <person name="Roesemann S."/>
            <person name="Alexander J.E."/>
            <person name="Rich S.A."/>
            <person name="Livny J."/>
            <person name="Vlamakis H."/>
            <person name="Clish C."/>
            <person name="Bullock K."/>
            <person name="Deik A."/>
            <person name="Scott J."/>
            <person name="Pierce K.A."/>
            <person name="Xavier R.J."/>
            <person name="Alm E.J."/>
        </authorList>
    </citation>
    <scope>NUCLEOTIDE SEQUENCE [LARGE SCALE GENOMIC DNA]</scope>
    <source>
        <strain evidence="4 9">BIOML-A160</strain>
    </source>
</reference>
<evidence type="ECO:0000313" key="8">
    <source>
        <dbReference type="Proteomes" id="UP000283616"/>
    </source>
</evidence>
<dbReference type="EMBL" id="CP083685">
    <property type="protein sequence ID" value="UYU90395.1"/>
    <property type="molecule type" value="Genomic_DNA"/>
</dbReference>
<reference evidence="6" key="3">
    <citation type="submission" date="2021-06" db="EMBL/GenBank/DDBJ databases">
        <title>Interrogation of the integrated mobile genetic elements in gut-associated Bacteroides with a consensus prediction approach.</title>
        <authorList>
            <person name="Campbell D.E."/>
            <person name="Leigh J.R."/>
            <person name="Kim T."/>
            <person name="England W."/>
            <person name="Whitaker R.J."/>
            <person name="Degnan P.H."/>
        </authorList>
    </citation>
    <scope>NUCLEOTIDE SEQUENCE</scope>
    <source>
        <strain evidence="7">VPI-3443</strain>
        <strain evidence="6">VPI-BTDOT2</strain>
    </source>
</reference>
<accession>A0A1H7G6N4</accession>
<evidence type="ECO:0000313" key="6">
    <source>
        <dbReference type="EMBL" id="UYU70812.1"/>
    </source>
</evidence>
<dbReference type="InterPro" id="IPR010992">
    <property type="entry name" value="IHF-like_DNA-bd_dom_sf"/>
</dbReference>
<dbReference type="Proteomes" id="UP000283616">
    <property type="component" value="Unassembled WGS sequence"/>
</dbReference>
<evidence type="ECO:0000256" key="2">
    <source>
        <dbReference type="SAM" id="MobiDB-lite"/>
    </source>
</evidence>
<proteinExistence type="predicted"/>
<dbReference type="SUPFAM" id="SSF47729">
    <property type="entry name" value="IHF-like DNA-binding proteins"/>
    <property type="match status" value="1"/>
</dbReference>
<organism evidence="5 8">
    <name type="scientific">Bacteroides thetaiotaomicron</name>
    <dbReference type="NCBI Taxonomy" id="818"/>
    <lineage>
        <taxon>Bacteria</taxon>
        <taxon>Pseudomonadati</taxon>
        <taxon>Bacteroidota</taxon>
        <taxon>Bacteroidia</taxon>
        <taxon>Bacteroidales</taxon>
        <taxon>Bacteroidaceae</taxon>
        <taxon>Bacteroides</taxon>
    </lineage>
</organism>
<evidence type="ECO:0000313" key="9">
    <source>
        <dbReference type="Proteomes" id="UP000436825"/>
    </source>
</evidence>
<name>A0A1H7G6N4_BACT4</name>
<feature type="compositionally biased region" description="Low complexity" evidence="2">
    <location>
        <begin position="145"/>
        <end position="158"/>
    </location>
</feature>
<reference evidence="5 8" key="1">
    <citation type="submission" date="2018-08" db="EMBL/GenBank/DDBJ databases">
        <title>A genome reference for cultivated species of the human gut microbiota.</title>
        <authorList>
            <person name="Zou Y."/>
            <person name="Xue W."/>
            <person name="Luo G."/>
        </authorList>
    </citation>
    <scope>NUCLEOTIDE SEQUENCE [LARGE SCALE GENOMIC DNA]</scope>
    <source>
        <strain evidence="5 8">AF37-12</strain>
    </source>
</reference>
<dbReference type="Pfam" id="PF18291">
    <property type="entry name" value="HU-HIG"/>
    <property type="match status" value="1"/>
</dbReference>
<dbReference type="Gene3D" id="4.10.520.10">
    <property type="entry name" value="IHF-like DNA-binding proteins"/>
    <property type="match status" value="1"/>
</dbReference>
<dbReference type="NCBIfam" id="TIGR01201">
    <property type="entry name" value="HU_rel"/>
    <property type="match status" value="1"/>
</dbReference>
<dbReference type="GO" id="GO:0003677">
    <property type="term" value="F:DNA binding"/>
    <property type="evidence" value="ECO:0007669"/>
    <property type="project" value="UniProtKB-KW"/>
</dbReference>
<protein>
    <submittedName>
        <fullName evidence="5">DNA-binding protein</fullName>
    </submittedName>
</protein>
<dbReference type="EMBL" id="QROV01000007">
    <property type="protein sequence ID" value="RHL61182.1"/>
    <property type="molecule type" value="Genomic_DNA"/>
</dbReference>
<dbReference type="InterPro" id="IPR005902">
    <property type="entry name" value="HU_DNA-bd_put"/>
</dbReference>
<dbReference type="Proteomes" id="UP000436825">
    <property type="component" value="Unassembled WGS sequence"/>
</dbReference>
<dbReference type="EMBL" id="WCRW01000004">
    <property type="protein sequence ID" value="KAB4457307.1"/>
    <property type="molecule type" value="Genomic_DNA"/>
</dbReference>
<evidence type="ECO:0000256" key="1">
    <source>
        <dbReference type="ARBA" id="ARBA00023125"/>
    </source>
</evidence>
<evidence type="ECO:0000313" key="5">
    <source>
        <dbReference type="EMBL" id="RHL61182.1"/>
    </source>
</evidence>
<dbReference type="Proteomes" id="UP001162960">
    <property type="component" value="Chromosome"/>
</dbReference>
<sequence length="174" mass="18773">MAIRFRRVSRLCDPTNKELGKKVYPVISYQYDTSATLTEIAKEISSNSGVSEGETISVLKDFRTLLRKTLLAGRSVNIEGLGYFFLSAQSKGTEKAEDFTSADIQGLRICFRANSDIRLSTGTSTRSDGLKFKDLDHINKSDATGGNPDDGNDGENPNPGGGSGDDDEAPDPTV</sequence>
<evidence type="ECO:0000313" key="4">
    <source>
        <dbReference type="EMBL" id="KAB4457307.1"/>
    </source>
</evidence>
<dbReference type="InterPro" id="IPR041607">
    <property type="entry name" value="HU-HIG"/>
</dbReference>
<evidence type="ECO:0000313" key="7">
    <source>
        <dbReference type="EMBL" id="UYU90395.1"/>
    </source>
</evidence>
<dbReference type="Proteomes" id="UP001156216">
    <property type="component" value="Chromosome"/>
</dbReference>
<dbReference type="EMBL" id="CP083681">
    <property type="protein sequence ID" value="UYU70812.1"/>
    <property type="molecule type" value="Genomic_DNA"/>
</dbReference>
<feature type="domain" description="HU" evidence="3">
    <location>
        <begin position="1"/>
        <end position="118"/>
    </location>
</feature>
<dbReference type="RefSeq" id="WP_074855596.1">
    <property type="nucleotide sequence ID" value="NZ_CAXTGU010000005.1"/>
</dbReference>
<dbReference type="AlphaFoldDB" id="A0A1H7G6N4"/>
<keyword evidence="1 5" id="KW-0238">DNA-binding</keyword>
<evidence type="ECO:0000259" key="3">
    <source>
        <dbReference type="Pfam" id="PF18291"/>
    </source>
</evidence>
<feature type="region of interest" description="Disordered" evidence="2">
    <location>
        <begin position="134"/>
        <end position="174"/>
    </location>
</feature>